<accession>A0A8S3PZ12</accession>
<reference evidence="6" key="1">
    <citation type="submission" date="2021-03" db="EMBL/GenBank/DDBJ databases">
        <authorList>
            <person name="Bekaert M."/>
        </authorList>
    </citation>
    <scope>NUCLEOTIDE SEQUENCE</scope>
</reference>
<dbReference type="CDD" id="cd08696">
    <property type="entry name" value="C2_Dock-C"/>
    <property type="match status" value="1"/>
</dbReference>
<dbReference type="Pfam" id="PF20422">
    <property type="entry name" value="DHR-2_Lobe_B"/>
    <property type="match status" value="1"/>
</dbReference>
<dbReference type="InterPro" id="IPR046770">
    <property type="entry name" value="DOCKER_Lobe_B"/>
</dbReference>
<keyword evidence="7" id="KW-1185">Reference proteome</keyword>
<dbReference type="InterPro" id="IPR037808">
    <property type="entry name" value="C2_Dock-C"/>
</dbReference>
<proteinExistence type="inferred from homology"/>
<dbReference type="Pfam" id="PF14429">
    <property type="entry name" value="DOCK-C2"/>
    <property type="match status" value="1"/>
</dbReference>
<evidence type="ECO:0000313" key="7">
    <source>
        <dbReference type="Proteomes" id="UP000683360"/>
    </source>
</evidence>
<dbReference type="Gene3D" id="1.25.40.410">
    <property type="match status" value="2"/>
</dbReference>
<dbReference type="PROSITE" id="PS51650">
    <property type="entry name" value="C2_DOCK"/>
    <property type="match status" value="1"/>
</dbReference>
<organism evidence="6 7">
    <name type="scientific">Mytilus edulis</name>
    <name type="common">Blue mussel</name>
    <dbReference type="NCBI Taxonomy" id="6550"/>
    <lineage>
        <taxon>Eukaryota</taxon>
        <taxon>Metazoa</taxon>
        <taxon>Spiralia</taxon>
        <taxon>Lophotrochozoa</taxon>
        <taxon>Mollusca</taxon>
        <taxon>Bivalvia</taxon>
        <taxon>Autobranchia</taxon>
        <taxon>Pteriomorphia</taxon>
        <taxon>Mytilida</taxon>
        <taxon>Mytiloidea</taxon>
        <taxon>Mytilidae</taxon>
        <taxon>Mytilinae</taxon>
        <taxon>Mytilus</taxon>
    </lineage>
</organism>
<feature type="region of interest" description="Disordered" evidence="3">
    <location>
        <begin position="381"/>
        <end position="405"/>
    </location>
</feature>
<dbReference type="Proteomes" id="UP000683360">
    <property type="component" value="Unassembled WGS sequence"/>
</dbReference>
<comment type="similarity">
    <text evidence="2">Belongs to the DOCK family.</text>
</comment>
<keyword evidence="1" id="KW-0344">Guanine-nucleotide releasing factor</keyword>
<evidence type="ECO:0000259" key="5">
    <source>
        <dbReference type="PROSITE" id="PS51651"/>
    </source>
</evidence>
<dbReference type="InterPro" id="IPR026791">
    <property type="entry name" value="DOCK"/>
</dbReference>
<evidence type="ECO:0000256" key="3">
    <source>
        <dbReference type="SAM" id="MobiDB-lite"/>
    </source>
</evidence>
<gene>
    <name evidence="6" type="ORF">MEDL_2463</name>
</gene>
<evidence type="ECO:0000313" key="6">
    <source>
        <dbReference type="EMBL" id="CAG2186943.1"/>
    </source>
</evidence>
<comment type="caution">
    <text evidence="6">The sequence shown here is derived from an EMBL/GenBank/DDBJ whole genome shotgun (WGS) entry which is preliminary data.</text>
</comment>
<dbReference type="GO" id="GO:0007264">
    <property type="term" value="P:small GTPase-mediated signal transduction"/>
    <property type="evidence" value="ECO:0007669"/>
    <property type="project" value="InterPro"/>
</dbReference>
<protein>
    <submittedName>
        <fullName evidence="6">DOCK6_7_8</fullName>
    </submittedName>
</protein>
<feature type="domain" description="DOCKER" evidence="5">
    <location>
        <begin position="1091"/>
        <end position="1378"/>
    </location>
</feature>
<dbReference type="InterPro" id="IPR027007">
    <property type="entry name" value="C2_DOCK-type_domain"/>
</dbReference>
<sequence length="1378" mass="156437">MSTWYFEVGHLSLSRGTKIFLTPELWKVEPYPDDKSRPIKEILEFPSHEVYAPFTIYRNMLYVYPKSLNFANRQGSARNLAVKVQFMAGEEENCALPVIFGKSGGPEFVREAYTPVTYHNKTPCFYDEVKIKLPAKLTEAHHLLFTFYHISCQSKKGEVGPVELPVGYTWLPLCRNSKLLTGEFNLHVSIDRLPAHYHNLYPDPHLPSMKWVDNHKGVFNIAIQAVSSIHTQDDNLEKFLNLSRHAQEQKLPMMKTELQFENDLKMSLIDLQRVRGENLIQFLPLVLDKLILLNVRPPVLGGQSVNIGQPAFESMANVVKKVHELLEDRNDHNGRNALLASYIHYTCSLPHPGLVHQSSSINFASLANASGYNTLGRPSSLPLSRQNYQRSTSNPDLAGSTPTSPDAEVGNFLGRYMDRGGSMRGEELAQQMFGARTAAKKFVHEELALQWSVLSGPIRETAMTYSWFFFELMIKSMAEHLAKCDKLAAPRQMRFPEYFEDDLKNLVRMFVRDIVDKYDKLGDKMRNLAESTSLILLKLDFMRVVCSHEHYFPLNLPFGTPLTPSANSSSPTPSISSITSSSSYASTSTLTDKGRFYELTIEFRQQHFLLGIVLSDLSVNLDIHNPAIHPKSINVLRNLLLNHDLDVRYTDPEMKARLAALYMPVIGIVIDSLPQLWDPNVEGRLKSFNFESDADKINQHIAMEIAGSSVFAGRVQENPSYDGSKPRKCNLNAESTRNLLICFMWVIKNVDQSVLRQWWSDMDVGVLQQILDVIYYVVSNFEYRGKKSLAQYSQQTLKKSVDMKSRLEEAILGSSNARMEMMRRRQNSSASLAGPAERAPSLANVLGGGEAGGRLRWRKDQLAYKPTVEQPDMSKPRDVEADAHIEGNLAAEISMTCLDTIELITQIARANGHIQILSSALRVLLHSFGLNQSTLVLQNMFASQRALVTRYLDPLFEEETEQCADLCLRLLKHCSSCIGSIRSQASASLYMLMRQNFELGNNFARVKMQVTMSLSSLVGQNQNFDEEYLRKSLKTILTYAESDYDLQDTTFPEQVKDLVFNLHMILSDTVKMKEFQEDPEMLLDLMYRIAKGYQNSPDLRLTWLQNMASKHSERSNHAEAAHCCCHAAALIAEYLNMIEDKPYLPVGCVDYQKITLNVLEESAVSDDVVSPDEEGICTGKYFTESGLVGLMEQAASSFTMEGICTGKYFTESGLVGLMEQAASSFTMAGMYEAVNLVYKILIPIHEAHNECKKLAQIHQKLHDAFQNVTLQEGKRIFGTYFRVGFYGHKFGDLDGEEFIYKEPAITKLPEISHRLESFYGDRFGEEFIHIVKDSNTVERDKLDQNKAYIQITYVEPYFDLYEKRNKTTYFEQNYNISK</sequence>
<dbReference type="InterPro" id="IPR035892">
    <property type="entry name" value="C2_domain_sf"/>
</dbReference>
<feature type="compositionally biased region" description="Polar residues" evidence="3">
    <location>
        <begin position="381"/>
        <end position="404"/>
    </location>
</feature>
<dbReference type="Pfam" id="PF06920">
    <property type="entry name" value="DHR-2_Lobe_A"/>
    <property type="match status" value="2"/>
</dbReference>
<evidence type="ECO:0000256" key="1">
    <source>
        <dbReference type="ARBA" id="ARBA00022658"/>
    </source>
</evidence>
<evidence type="ECO:0000256" key="2">
    <source>
        <dbReference type="PROSITE-ProRule" id="PRU00983"/>
    </source>
</evidence>
<evidence type="ECO:0000259" key="4">
    <source>
        <dbReference type="PROSITE" id="PS51650"/>
    </source>
</evidence>
<dbReference type="Gene3D" id="2.60.40.150">
    <property type="entry name" value="C2 domain"/>
    <property type="match status" value="1"/>
</dbReference>
<dbReference type="OrthoDB" id="47328at2759"/>
<name>A0A8S3PZ12_MYTED</name>
<dbReference type="PANTHER" id="PTHR23317:SF76">
    <property type="entry name" value="LD20667P"/>
    <property type="match status" value="1"/>
</dbReference>
<dbReference type="PROSITE" id="PS51651">
    <property type="entry name" value="DOCKER"/>
    <property type="match status" value="1"/>
</dbReference>
<feature type="domain" description="C2 DOCK-type" evidence="4">
    <location>
        <begin position="58"/>
        <end position="226"/>
    </location>
</feature>
<dbReference type="InterPro" id="IPR046769">
    <property type="entry name" value="DOCKER_Lobe_A"/>
</dbReference>
<dbReference type="GO" id="GO:0005085">
    <property type="term" value="F:guanyl-nucleotide exchange factor activity"/>
    <property type="evidence" value="ECO:0007669"/>
    <property type="project" value="UniProtKB-KW"/>
</dbReference>
<dbReference type="InterPro" id="IPR027357">
    <property type="entry name" value="DOCKER_dom"/>
</dbReference>
<dbReference type="InterPro" id="IPR043161">
    <property type="entry name" value="DOCK_C_lobe_A"/>
</dbReference>
<dbReference type="EMBL" id="CAJPWZ010000151">
    <property type="protein sequence ID" value="CAG2186943.1"/>
    <property type="molecule type" value="Genomic_DNA"/>
</dbReference>
<dbReference type="PANTHER" id="PTHR23317">
    <property type="entry name" value="DEDICATOR OF CYTOKINESIS DOCK"/>
    <property type="match status" value="1"/>
</dbReference>